<gene>
    <name evidence="1" type="ORF">SLEP1_g14320</name>
</gene>
<dbReference type="AlphaFoldDB" id="A0AAV5IN38"/>
<name>A0AAV5IN38_9ROSI</name>
<dbReference type="Proteomes" id="UP001054252">
    <property type="component" value="Unassembled WGS sequence"/>
</dbReference>
<sequence length="65" mass="7549">MAFETCDPFLIRQEHDDPTLAEWDCLAHSKFIRLSKEEDVEDVLNGVLMFGKNPPKLHFKFVDLA</sequence>
<evidence type="ECO:0000313" key="2">
    <source>
        <dbReference type="Proteomes" id="UP001054252"/>
    </source>
</evidence>
<comment type="caution">
    <text evidence="1">The sequence shown here is derived from an EMBL/GenBank/DDBJ whole genome shotgun (WGS) entry which is preliminary data.</text>
</comment>
<organism evidence="1 2">
    <name type="scientific">Rubroshorea leprosula</name>
    <dbReference type="NCBI Taxonomy" id="152421"/>
    <lineage>
        <taxon>Eukaryota</taxon>
        <taxon>Viridiplantae</taxon>
        <taxon>Streptophyta</taxon>
        <taxon>Embryophyta</taxon>
        <taxon>Tracheophyta</taxon>
        <taxon>Spermatophyta</taxon>
        <taxon>Magnoliopsida</taxon>
        <taxon>eudicotyledons</taxon>
        <taxon>Gunneridae</taxon>
        <taxon>Pentapetalae</taxon>
        <taxon>rosids</taxon>
        <taxon>malvids</taxon>
        <taxon>Malvales</taxon>
        <taxon>Dipterocarpaceae</taxon>
        <taxon>Rubroshorea</taxon>
    </lineage>
</organism>
<dbReference type="EMBL" id="BPVZ01000017">
    <property type="protein sequence ID" value="GKV01795.1"/>
    <property type="molecule type" value="Genomic_DNA"/>
</dbReference>
<protein>
    <submittedName>
        <fullName evidence="1">Uncharacterized protein</fullName>
    </submittedName>
</protein>
<keyword evidence="2" id="KW-1185">Reference proteome</keyword>
<evidence type="ECO:0000313" key="1">
    <source>
        <dbReference type="EMBL" id="GKV01795.1"/>
    </source>
</evidence>
<proteinExistence type="predicted"/>
<reference evidence="1 2" key="1">
    <citation type="journal article" date="2021" name="Commun. Biol.">
        <title>The genome of Shorea leprosula (Dipterocarpaceae) highlights the ecological relevance of drought in aseasonal tropical rainforests.</title>
        <authorList>
            <person name="Ng K.K.S."/>
            <person name="Kobayashi M.J."/>
            <person name="Fawcett J.A."/>
            <person name="Hatakeyama M."/>
            <person name="Paape T."/>
            <person name="Ng C.H."/>
            <person name="Ang C.C."/>
            <person name="Tnah L.H."/>
            <person name="Lee C.T."/>
            <person name="Nishiyama T."/>
            <person name="Sese J."/>
            <person name="O'Brien M.J."/>
            <person name="Copetti D."/>
            <person name="Mohd Noor M.I."/>
            <person name="Ong R.C."/>
            <person name="Putra M."/>
            <person name="Sireger I.Z."/>
            <person name="Indrioko S."/>
            <person name="Kosugi Y."/>
            <person name="Izuno A."/>
            <person name="Isagi Y."/>
            <person name="Lee S.L."/>
            <person name="Shimizu K.K."/>
        </authorList>
    </citation>
    <scope>NUCLEOTIDE SEQUENCE [LARGE SCALE GENOMIC DNA]</scope>
    <source>
        <strain evidence="1">214</strain>
    </source>
</reference>
<accession>A0AAV5IN38</accession>